<evidence type="ECO:0000313" key="3">
    <source>
        <dbReference type="EMBL" id="GMA81687.1"/>
    </source>
</evidence>
<organism evidence="3 6">
    <name type="scientific">Shewanella glacialipiscicola</name>
    <dbReference type="NCBI Taxonomy" id="614069"/>
    <lineage>
        <taxon>Bacteria</taxon>
        <taxon>Pseudomonadati</taxon>
        <taxon>Pseudomonadota</taxon>
        <taxon>Gammaproteobacteria</taxon>
        <taxon>Alteromonadales</taxon>
        <taxon>Shewanellaceae</taxon>
        <taxon>Shewanella</taxon>
    </lineage>
</organism>
<dbReference type="PIRSF" id="PIRSF016789">
    <property type="entry name" value="DUF454"/>
    <property type="match status" value="1"/>
</dbReference>
<reference evidence="3" key="1">
    <citation type="journal article" date="2014" name="Int. J. Syst. Evol. Microbiol.">
        <title>Complete genome of a new Firmicutes species belonging to the dominant human colonic microbiota ('Ruminococcus bicirculans') reveals two chromosomes and a selective capacity to utilize plant glucans.</title>
        <authorList>
            <consortium name="NISC Comparative Sequencing Program"/>
            <person name="Wegmann U."/>
            <person name="Louis P."/>
            <person name="Goesmann A."/>
            <person name="Henrissat B."/>
            <person name="Duncan S.H."/>
            <person name="Flint H.J."/>
        </authorList>
    </citation>
    <scope>NUCLEOTIDE SEQUENCE</scope>
    <source>
        <strain evidence="3">NBRC 102030</strain>
    </source>
</reference>
<keyword evidence="1 2" id="KW-0472">Membrane</keyword>
<protein>
    <recommendedName>
        <fullName evidence="1">Inner membrane protein</fullName>
    </recommendedName>
</protein>
<dbReference type="EMBL" id="BSUY01000001">
    <property type="protein sequence ID" value="GMA81687.1"/>
    <property type="molecule type" value="Genomic_DNA"/>
</dbReference>
<keyword evidence="2" id="KW-0812">Transmembrane</keyword>
<evidence type="ECO:0000256" key="1">
    <source>
        <dbReference type="PIRNR" id="PIRNR016789"/>
    </source>
</evidence>
<evidence type="ECO:0000256" key="2">
    <source>
        <dbReference type="SAM" id="Phobius"/>
    </source>
</evidence>
<evidence type="ECO:0000313" key="5">
    <source>
        <dbReference type="EMBL" id="GMA84632.1"/>
    </source>
</evidence>
<keyword evidence="1" id="KW-0997">Cell inner membrane</keyword>
<keyword evidence="1" id="KW-1003">Cell membrane</keyword>
<comment type="caution">
    <text evidence="3">The sequence shown here is derived from an EMBL/GenBank/DDBJ whole genome shotgun (WGS) entry which is preliminary data.</text>
</comment>
<evidence type="ECO:0000313" key="6">
    <source>
        <dbReference type="Proteomes" id="UP001157046"/>
    </source>
</evidence>
<dbReference type="InterPro" id="IPR007401">
    <property type="entry name" value="DUF454"/>
</dbReference>
<comment type="subcellular location">
    <subcellularLocation>
        <location evidence="1">Cell inner membrane</location>
        <topology evidence="1">Multi-pass membrane protein</topology>
    </subcellularLocation>
</comment>
<name>A0ABQ6J0P9_9GAMM</name>
<dbReference type="Pfam" id="PF04304">
    <property type="entry name" value="DUF454"/>
    <property type="match status" value="1"/>
</dbReference>
<dbReference type="EMBL" id="BSUY01000004">
    <property type="protein sequence ID" value="GMA84632.1"/>
    <property type="molecule type" value="Genomic_DNA"/>
</dbReference>
<gene>
    <name evidence="3" type="ORF">GCM10025855_12200</name>
    <name evidence="4" type="ORF">GCM10025855_40940</name>
    <name evidence="5" type="ORF">GCM10025855_41670</name>
</gene>
<feature type="transmembrane region" description="Helical" evidence="2">
    <location>
        <begin position="20"/>
        <end position="53"/>
    </location>
</feature>
<reference evidence="3" key="3">
    <citation type="submission" date="2023-02" db="EMBL/GenBank/DDBJ databases">
        <authorList>
            <person name="Sun Q."/>
            <person name="Mori K."/>
        </authorList>
    </citation>
    <scope>NUCLEOTIDE SEQUENCE</scope>
    <source>
        <strain evidence="3">NBRC 102030</strain>
    </source>
</reference>
<dbReference type="Proteomes" id="UP001157046">
    <property type="component" value="Unassembled WGS sequence"/>
</dbReference>
<reference evidence="6" key="2">
    <citation type="journal article" date="2019" name="Int. J. Syst. Evol. Microbiol.">
        <title>The Global Catalogue of Microorganisms (GCM) 10K type strain sequencing project: providing services to taxonomists for standard genome sequencing and annotation.</title>
        <authorList>
            <consortium name="The Broad Institute Genomics Platform"/>
            <consortium name="The Broad Institute Genome Sequencing Center for Infectious Disease"/>
            <person name="Wu L."/>
            <person name="Ma J."/>
        </authorList>
    </citation>
    <scope>NUCLEOTIDE SEQUENCE [LARGE SCALE GENOMIC DNA]</scope>
    <source>
        <strain evidence="6">NBRC 102030</strain>
    </source>
</reference>
<evidence type="ECO:0000313" key="4">
    <source>
        <dbReference type="EMBL" id="GMA84560.1"/>
    </source>
</evidence>
<sequence>MALFFNGIFYIMVIKRGLFLLLGLIALVLGLLGIVLPLLPTVPFILLAAFCFARSSERLHFWLMTHPWFADTLTQWQQQGAMRKSLKRKAMLVSILSFSFSIIIVPILWVKSLLFVMALILLWYLKTIPEIE</sequence>
<accession>A0ABQ6J0P9</accession>
<dbReference type="PANTHER" id="PTHR35813:SF1">
    <property type="entry name" value="INNER MEMBRANE PROTEIN YBAN"/>
    <property type="match status" value="1"/>
</dbReference>
<keyword evidence="2" id="KW-1133">Transmembrane helix</keyword>
<dbReference type="PANTHER" id="PTHR35813">
    <property type="entry name" value="INNER MEMBRANE PROTEIN YBAN"/>
    <property type="match status" value="1"/>
</dbReference>
<feature type="transmembrane region" description="Helical" evidence="2">
    <location>
        <begin position="92"/>
        <end position="125"/>
    </location>
</feature>
<keyword evidence="6" id="KW-1185">Reference proteome</keyword>
<proteinExistence type="predicted"/>
<dbReference type="EMBL" id="BSUY01000003">
    <property type="protein sequence ID" value="GMA84560.1"/>
    <property type="molecule type" value="Genomic_DNA"/>
</dbReference>